<name>A0ABR4ISW0_9EURO</name>
<evidence type="ECO:0000256" key="1">
    <source>
        <dbReference type="SAM" id="MobiDB-lite"/>
    </source>
</evidence>
<dbReference type="Proteomes" id="UP001610335">
    <property type="component" value="Unassembled WGS sequence"/>
</dbReference>
<evidence type="ECO:0000313" key="3">
    <source>
        <dbReference type="Proteomes" id="UP001610335"/>
    </source>
</evidence>
<proteinExistence type="predicted"/>
<sequence>MRPASKATRKSSPMQPNSSDRRYSARYLVLIYRETRAHFDPLEIQRLVAREQAKCTIVRRARGDDTAVSSYSAFVDFSGKRFQTRNLALFDVQGYRPKWIHVTSSPWRTLDEMIAQGDVVVWNGIVRPSTKHTGGRKPAPATSSKMDSSSSSPWELVGSATSEASFRELLRKELSAEAGSEPPEEQPSFDRVEDCSTIVVAGETEMARNVQYWQDGYRAGYKAASSAQGPTLNISKAPGAPCEDNNAHFFPSSDGGPHSDVFQEFSQVDLDWNFELDDIWDPQPIK</sequence>
<comment type="caution">
    <text evidence="2">The sequence shown here is derived from an EMBL/GenBank/DDBJ whole genome shotgun (WGS) entry which is preliminary data.</text>
</comment>
<protein>
    <submittedName>
        <fullName evidence="2">Uncharacterized protein</fullName>
    </submittedName>
</protein>
<keyword evidence="3" id="KW-1185">Reference proteome</keyword>
<organism evidence="2 3">
    <name type="scientific">Aspergillus cavernicola</name>
    <dbReference type="NCBI Taxonomy" id="176166"/>
    <lineage>
        <taxon>Eukaryota</taxon>
        <taxon>Fungi</taxon>
        <taxon>Dikarya</taxon>
        <taxon>Ascomycota</taxon>
        <taxon>Pezizomycotina</taxon>
        <taxon>Eurotiomycetes</taxon>
        <taxon>Eurotiomycetidae</taxon>
        <taxon>Eurotiales</taxon>
        <taxon>Aspergillaceae</taxon>
        <taxon>Aspergillus</taxon>
        <taxon>Aspergillus subgen. Nidulantes</taxon>
    </lineage>
</organism>
<dbReference type="EMBL" id="JBFXLS010000011">
    <property type="protein sequence ID" value="KAL2830857.1"/>
    <property type="molecule type" value="Genomic_DNA"/>
</dbReference>
<feature type="compositionally biased region" description="Low complexity" evidence="1">
    <location>
        <begin position="143"/>
        <end position="152"/>
    </location>
</feature>
<feature type="region of interest" description="Disordered" evidence="1">
    <location>
        <begin position="1"/>
        <end position="20"/>
    </location>
</feature>
<evidence type="ECO:0000313" key="2">
    <source>
        <dbReference type="EMBL" id="KAL2830857.1"/>
    </source>
</evidence>
<feature type="region of interest" description="Disordered" evidence="1">
    <location>
        <begin position="130"/>
        <end position="157"/>
    </location>
</feature>
<gene>
    <name evidence="2" type="ORF">BDW59DRAFT_158293</name>
</gene>
<reference evidence="2 3" key="1">
    <citation type="submission" date="2024-07" db="EMBL/GenBank/DDBJ databases">
        <title>Section-level genome sequencing and comparative genomics of Aspergillus sections Usti and Cavernicolus.</title>
        <authorList>
            <consortium name="Lawrence Berkeley National Laboratory"/>
            <person name="Nybo J.L."/>
            <person name="Vesth T.C."/>
            <person name="Theobald S."/>
            <person name="Frisvad J.C."/>
            <person name="Larsen T.O."/>
            <person name="Kjaerboelling I."/>
            <person name="Rothschild-Mancinelli K."/>
            <person name="Lyhne E.K."/>
            <person name="Kogle M.E."/>
            <person name="Barry K."/>
            <person name="Clum A."/>
            <person name="Na H."/>
            <person name="Ledsgaard L."/>
            <person name="Lin J."/>
            <person name="Lipzen A."/>
            <person name="Kuo A."/>
            <person name="Riley R."/>
            <person name="Mondo S."/>
            <person name="LaButti K."/>
            <person name="Haridas S."/>
            <person name="Pangalinan J."/>
            <person name="Salamov A.A."/>
            <person name="Simmons B.A."/>
            <person name="Magnuson J.K."/>
            <person name="Chen J."/>
            <person name="Drula E."/>
            <person name="Henrissat B."/>
            <person name="Wiebenga A."/>
            <person name="Lubbers R.J."/>
            <person name="Gomes A.C."/>
            <person name="Makela M.R."/>
            <person name="Stajich J."/>
            <person name="Grigoriev I.V."/>
            <person name="Mortensen U.H."/>
            <person name="De vries R.P."/>
            <person name="Baker S.E."/>
            <person name="Andersen M.R."/>
        </authorList>
    </citation>
    <scope>NUCLEOTIDE SEQUENCE [LARGE SCALE GENOMIC DNA]</scope>
    <source>
        <strain evidence="2 3">CBS 600.67</strain>
    </source>
</reference>
<accession>A0ABR4ISW0</accession>